<feature type="transmembrane region" description="Helical" evidence="1">
    <location>
        <begin position="975"/>
        <end position="995"/>
    </location>
</feature>
<feature type="transmembrane region" description="Helical" evidence="1">
    <location>
        <begin position="1001"/>
        <end position="1025"/>
    </location>
</feature>
<dbReference type="SUPFAM" id="SSF82714">
    <property type="entry name" value="Multidrug efflux transporter AcrB TolC docking domain, DN and DC subdomains"/>
    <property type="match status" value="2"/>
</dbReference>
<dbReference type="SUPFAM" id="SSF82866">
    <property type="entry name" value="Multidrug efflux transporter AcrB transmembrane domain"/>
    <property type="match status" value="2"/>
</dbReference>
<feature type="transmembrane region" description="Helical" evidence="1">
    <location>
        <begin position="360"/>
        <end position="380"/>
    </location>
</feature>
<dbReference type="InterPro" id="IPR027463">
    <property type="entry name" value="AcrB_DN_DC_subdom"/>
</dbReference>
<feature type="transmembrane region" description="Helical" evidence="1">
    <location>
        <begin position="543"/>
        <end position="568"/>
    </location>
</feature>
<keyword evidence="3" id="KW-1185">Reference proteome</keyword>
<reference evidence="2 3" key="1">
    <citation type="submission" date="2023-03" db="EMBL/GenBank/DDBJ databases">
        <title>Roseibium porphyridii sp. nov. and Roseibium rhodosorbium sp. nov. isolated from marine algae, Porphyridium cruentum and Rhodosorus marinus, respectively.</title>
        <authorList>
            <person name="Lee M.W."/>
            <person name="Choi B.J."/>
            <person name="Lee J.K."/>
            <person name="Choi D.G."/>
            <person name="Baek J.H."/>
            <person name="Bayburt H."/>
            <person name="Kim J.M."/>
            <person name="Han D.M."/>
            <person name="Kim K.H."/>
            <person name="Jeon C.O."/>
        </authorList>
    </citation>
    <scope>NUCLEOTIDE SEQUENCE [LARGE SCALE GENOMIC DNA]</scope>
    <source>
        <strain evidence="2 3">KMA01</strain>
    </source>
</reference>
<dbReference type="RefSeq" id="WP_265680882.1">
    <property type="nucleotide sequence ID" value="NZ_CP120863.1"/>
</dbReference>
<dbReference type="Gene3D" id="3.30.70.1320">
    <property type="entry name" value="Multidrug efflux transporter AcrB pore domain like"/>
    <property type="match status" value="1"/>
</dbReference>
<keyword evidence="1" id="KW-1133">Transmembrane helix</keyword>
<evidence type="ECO:0000256" key="1">
    <source>
        <dbReference type="SAM" id="Phobius"/>
    </source>
</evidence>
<feature type="transmembrane region" description="Helical" evidence="1">
    <location>
        <begin position="1046"/>
        <end position="1066"/>
    </location>
</feature>
<dbReference type="SUPFAM" id="SSF82693">
    <property type="entry name" value="Multidrug efflux transporter AcrB pore domain, PN1, PN2, PC1 and PC2 subdomains"/>
    <property type="match status" value="1"/>
</dbReference>
<feature type="transmembrane region" description="Helical" evidence="1">
    <location>
        <begin position="386"/>
        <end position="405"/>
    </location>
</feature>
<feature type="transmembrane region" description="Helical" evidence="1">
    <location>
        <begin position="610"/>
        <end position="629"/>
    </location>
</feature>
<feature type="transmembrane region" description="Helical" evidence="1">
    <location>
        <begin position="1078"/>
        <end position="1101"/>
    </location>
</feature>
<keyword evidence="1" id="KW-0812">Transmembrane</keyword>
<dbReference type="Gene3D" id="3.30.2090.10">
    <property type="entry name" value="Multidrug efflux transporter AcrB TolC docking domain, DN and DC subdomains"/>
    <property type="match status" value="2"/>
</dbReference>
<dbReference type="InterPro" id="IPR001036">
    <property type="entry name" value="Acrflvin-R"/>
</dbReference>
<dbReference type="PANTHER" id="PTHR32063">
    <property type="match status" value="1"/>
</dbReference>
<keyword evidence="1" id="KW-0472">Membrane</keyword>
<accession>A0ABY8F311</accession>
<feature type="transmembrane region" description="Helical" evidence="1">
    <location>
        <begin position="498"/>
        <end position="517"/>
    </location>
</feature>
<proteinExistence type="predicted"/>
<evidence type="ECO:0000313" key="3">
    <source>
        <dbReference type="Proteomes" id="UP001209803"/>
    </source>
</evidence>
<protein>
    <submittedName>
        <fullName evidence="2">Efflux RND transporter permease subunit</fullName>
    </submittedName>
</protein>
<feature type="transmembrane region" description="Helical" evidence="1">
    <location>
        <begin position="949"/>
        <end position="968"/>
    </location>
</feature>
<feature type="transmembrane region" description="Helical" evidence="1">
    <location>
        <begin position="463"/>
        <end position="486"/>
    </location>
</feature>
<feature type="transmembrane region" description="Helical" evidence="1">
    <location>
        <begin position="332"/>
        <end position="353"/>
    </location>
</feature>
<feature type="transmembrane region" description="Helical" evidence="1">
    <location>
        <begin position="20"/>
        <end position="37"/>
    </location>
</feature>
<evidence type="ECO:0000313" key="2">
    <source>
        <dbReference type="EMBL" id="WFE88749.1"/>
    </source>
</evidence>
<dbReference type="EMBL" id="CP120863">
    <property type="protein sequence ID" value="WFE88749.1"/>
    <property type="molecule type" value="Genomic_DNA"/>
</dbReference>
<sequence length="1134" mass="122064">MVFEGKSRGLLEVVVRHPNAANLIMAVMVLFGAYGLAKLNTQFFPTVKTEMITVSVTWPGASAEDVTSNILEVVEPELRFLDSLDEIVSYGRESSATIRMEFLEGADMQVALSDVEQAISNITTLPIDSETPVISSNTFTDGVATIALRGPFSEDALKVFARQIRDDLLERGIDKVELNGYRSPEYLVEVPERELRRLDLTISDVASQISGNTIDLPAGSLDGAVERQIRALSEQRSPEAVGRIDVKSFATGEKTLVKDIADVSRDFDTGENQGFSNGIRAIELEILRAENTDTLKAAQIVDDYLAEISPQLPQSLELLKYDVRADAVKGRITLLVENGLTGLVLVVGILFLFLNSRIAFWVAAGIPVAMMATLGIMWLMNESINMISMFALIMMLGVIVDDAIVVGEHTATRQAMGDTPEDAAIIGASTMLAPIFAASATTIAAFLPILLISDVLGQIMGTLPVVVVAVVLASVIECFLILPGHLSHALGSRPGWSWWRVAILAAAPAFFLTGLVTQPDLSVPPFLDVIDDPLRALKDAVGIFAFEVILIASCFFLAVAIETLLAALRRGKQRDQGAERPSLFRRGFDGGFNWIRDYPFRALVSAAVHWRYVTFAIAIAALILAVGLVRGGRVGFTFFPSPEAENLTASVFFHAGIPEEQAIEGILTIEKALKDAEANLTEGTDQSLVKATYVTLGSAGNNRGDNIASISVQLTLSEERTVRTPEIVRAWRAALPAIPGTSRIAIAERRGGPPGRDLDIRLTGAPLQDLKAAAQELQQELSAFPGTSGVEDDLPYGKPELLVELTPRGRTLGFTVESAARQIRNAFEGNIARRFAEGDEEVAVRVKQVFDQNGTAALRQLSLKTPAGEFVPLTEVVNLTDAQGFSVILRRDGKTVVTVVADVDSTITSNNEIIAELNKAFLPELAQKYGLEYSFAGRAEEQSNAFSDLLTGIMMAVAGIYIILAAIFASYSRPLVVMSIIPFGIVGAIVGHYLMGFNLTILSMIGLLGLAGILVNNSIILVARFEERRKQGEELYSAAVGSSCDRLRAVLLTSMTTIGGLLPLMFETSLQAQFLLPMAITIVFGLATATALVLVLVPALIKIGDDLAGLVLMRRGRAQLPAPTSGGRGITPAE</sequence>
<dbReference type="PRINTS" id="PR00702">
    <property type="entry name" value="ACRIFLAVINRP"/>
</dbReference>
<dbReference type="PANTHER" id="PTHR32063:SF33">
    <property type="entry name" value="RND SUPERFAMILY EFFLUX PUMP PERMEASE COMPONENT"/>
    <property type="match status" value="1"/>
</dbReference>
<dbReference type="Gene3D" id="3.30.70.1430">
    <property type="entry name" value="Multidrug efflux transporter AcrB pore domain"/>
    <property type="match status" value="2"/>
</dbReference>
<gene>
    <name evidence="2" type="ORF">K1718_21705</name>
</gene>
<dbReference type="Gene3D" id="1.20.1640.10">
    <property type="entry name" value="Multidrug efflux transporter AcrB transmembrane domain"/>
    <property type="match status" value="3"/>
</dbReference>
<feature type="transmembrane region" description="Helical" evidence="1">
    <location>
        <begin position="425"/>
        <end position="451"/>
    </location>
</feature>
<name>A0ABY8F311_9HYPH</name>
<dbReference type="Gene3D" id="3.30.70.1440">
    <property type="entry name" value="Multidrug efflux transporter AcrB pore domain"/>
    <property type="match status" value="1"/>
</dbReference>
<organism evidence="2 3">
    <name type="scientific">Roseibium porphyridii</name>
    <dbReference type="NCBI Taxonomy" id="2866279"/>
    <lineage>
        <taxon>Bacteria</taxon>
        <taxon>Pseudomonadati</taxon>
        <taxon>Pseudomonadota</taxon>
        <taxon>Alphaproteobacteria</taxon>
        <taxon>Hyphomicrobiales</taxon>
        <taxon>Stappiaceae</taxon>
        <taxon>Roseibium</taxon>
    </lineage>
</organism>
<dbReference type="Proteomes" id="UP001209803">
    <property type="component" value="Chromosome"/>
</dbReference>
<dbReference type="Pfam" id="PF00873">
    <property type="entry name" value="ACR_tran"/>
    <property type="match status" value="2"/>
</dbReference>